<comment type="catalytic activity">
    <reaction evidence="10 11">
        <text>nicotinate beta-D-ribonucleotide + ATP + H(+) = deamido-NAD(+) + diphosphate</text>
        <dbReference type="Rhea" id="RHEA:22860"/>
        <dbReference type="ChEBI" id="CHEBI:15378"/>
        <dbReference type="ChEBI" id="CHEBI:30616"/>
        <dbReference type="ChEBI" id="CHEBI:33019"/>
        <dbReference type="ChEBI" id="CHEBI:57502"/>
        <dbReference type="ChEBI" id="CHEBI:58437"/>
        <dbReference type="EC" id="2.7.7.18"/>
    </reaction>
</comment>
<evidence type="ECO:0000256" key="9">
    <source>
        <dbReference type="ARBA" id="ARBA00023027"/>
    </source>
</evidence>
<evidence type="ECO:0000313" key="13">
    <source>
        <dbReference type="EMBL" id="MCZ2723373.1"/>
    </source>
</evidence>
<dbReference type="Pfam" id="PF01467">
    <property type="entry name" value="CTP_transf_like"/>
    <property type="match status" value="1"/>
</dbReference>
<evidence type="ECO:0000313" key="14">
    <source>
        <dbReference type="Proteomes" id="UP001149719"/>
    </source>
</evidence>
<name>A0ABT4JYL5_9GAMM</name>
<evidence type="ECO:0000256" key="5">
    <source>
        <dbReference type="ARBA" id="ARBA00022679"/>
    </source>
</evidence>
<protein>
    <recommendedName>
        <fullName evidence="11">Probable nicotinate-nucleotide adenylyltransferase</fullName>
        <ecNumber evidence="11">2.7.7.18</ecNumber>
    </recommendedName>
    <alternativeName>
        <fullName evidence="11">Deamido-NAD(+) diphosphorylase</fullName>
    </alternativeName>
    <alternativeName>
        <fullName evidence="11">Deamido-NAD(+) pyrophosphorylase</fullName>
    </alternativeName>
    <alternativeName>
        <fullName evidence="11">Nicotinate mononucleotide adenylyltransferase</fullName>
        <shortName evidence="11">NaMN adenylyltransferase</shortName>
    </alternativeName>
</protein>
<keyword evidence="14" id="KW-1185">Reference proteome</keyword>
<evidence type="ECO:0000256" key="11">
    <source>
        <dbReference type="HAMAP-Rule" id="MF_00244"/>
    </source>
</evidence>
<dbReference type="EC" id="2.7.7.18" evidence="11"/>
<dbReference type="Gene3D" id="3.40.50.620">
    <property type="entry name" value="HUPs"/>
    <property type="match status" value="1"/>
</dbReference>
<evidence type="ECO:0000256" key="10">
    <source>
        <dbReference type="ARBA" id="ARBA00048721"/>
    </source>
</evidence>
<comment type="similarity">
    <text evidence="3 11">Belongs to the NadD family.</text>
</comment>
<evidence type="ECO:0000259" key="12">
    <source>
        <dbReference type="Pfam" id="PF01467"/>
    </source>
</evidence>
<dbReference type="NCBIfam" id="NF000840">
    <property type="entry name" value="PRK00071.1-3"/>
    <property type="match status" value="1"/>
</dbReference>
<evidence type="ECO:0000256" key="1">
    <source>
        <dbReference type="ARBA" id="ARBA00002324"/>
    </source>
</evidence>
<evidence type="ECO:0000256" key="2">
    <source>
        <dbReference type="ARBA" id="ARBA00005019"/>
    </source>
</evidence>
<gene>
    <name evidence="11 13" type="primary">nadD</name>
    <name evidence="13" type="ORF">O1D97_17600</name>
</gene>
<keyword evidence="6 11" id="KW-0548">Nucleotidyltransferase</keyword>
<dbReference type="NCBIfam" id="TIGR00125">
    <property type="entry name" value="cyt_tran_rel"/>
    <property type="match status" value="1"/>
</dbReference>
<reference evidence="13" key="1">
    <citation type="submission" date="2022-12" db="EMBL/GenBank/DDBJ databases">
        <title>Marinomonas 15G1-11 sp. nov, isolated from marine algae.</title>
        <authorList>
            <person name="Butt M."/>
            <person name="Choi D.G."/>
            <person name="Kim J.M."/>
            <person name="Lee J.K."/>
            <person name="Baek J.H."/>
            <person name="Jeon C.O."/>
        </authorList>
    </citation>
    <scope>NUCLEOTIDE SEQUENCE</scope>
    <source>
        <strain evidence="13">15G1-11</strain>
    </source>
</reference>
<keyword evidence="5 11" id="KW-0808">Transferase</keyword>
<evidence type="ECO:0000256" key="3">
    <source>
        <dbReference type="ARBA" id="ARBA00009014"/>
    </source>
</evidence>
<sequence length="226" mass="25506">MSNQVNQSTLKVVAIMGGTYNPVHNGHLRVAVEVADLFSLDELKLVPCLQPVHKSRPTVSTLHRLNMLDLAIESDARLTIDNREVLRSKPSYTIDTLKELRVELGADASIVMIVGMDSFLSLNYWKDWHLLTSYAHIFVVSRPGWNPTFSDELNNYYEKYRASSIAELQCAPSGSIWFETLAPLDISSSMIRALVASNRSIAYLLPNSVRKYIDTNKLYLQENTNT</sequence>
<dbReference type="PANTHER" id="PTHR39321:SF3">
    <property type="entry name" value="PHOSPHOPANTETHEINE ADENYLYLTRANSFERASE"/>
    <property type="match status" value="1"/>
</dbReference>
<dbReference type="GO" id="GO:0004515">
    <property type="term" value="F:nicotinate-nucleotide adenylyltransferase activity"/>
    <property type="evidence" value="ECO:0007669"/>
    <property type="project" value="UniProtKB-EC"/>
</dbReference>
<comment type="pathway">
    <text evidence="2 11">Cofactor biosynthesis; NAD(+) biosynthesis; deamido-NAD(+) from nicotinate D-ribonucleotide: step 1/1.</text>
</comment>
<keyword evidence="9 11" id="KW-0520">NAD</keyword>
<dbReference type="Proteomes" id="UP001149719">
    <property type="component" value="Unassembled WGS sequence"/>
</dbReference>
<dbReference type="EMBL" id="JAPUBN010000021">
    <property type="protein sequence ID" value="MCZ2723373.1"/>
    <property type="molecule type" value="Genomic_DNA"/>
</dbReference>
<dbReference type="SUPFAM" id="SSF52374">
    <property type="entry name" value="Nucleotidylyl transferase"/>
    <property type="match status" value="1"/>
</dbReference>
<dbReference type="NCBIfam" id="NF000839">
    <property type="entry name" value="PRK00071.1-1"/>
    <property type="match status" value="1"/>
</dbReference>
<feature type="domain" description="Cytidyltransferase-like" evidence="12">
    <location>
        <begin position="15"/>
        <end position="193"/>
    </location>
</feature>
<keyword evidence="8 11" id="KW-0067">ATP-binding</keyword>
<evidence type="ECO:0000256" key="8">
    <source>
        <dbReference type="ARBA" id="ARBA00022840"/>
    </source>
</evidence>
<comment type="function">
    <text evidence="1 11">Catalyzes the reversible adenylation of nicotinate mononucleotide (NaMN) to nicotinic acid adenine dinucleotide (NaAD).</text>
</comment>
<comment type="caution">
    <text evidence="13">The sequence shown here is derived from an EMBL/GenBank/DDBJ whole genome shotgun (WGS) entry which is preliminary data.</text>
</comment>
<evidence type="ECO:0000256" key="6">
    <source>
        <dbReference type="ARBA" id="ARBA00022695"/>
    </source>
</evidence>
<dbReference type="HAMAP" id="MF_00244">
    <property type="entry name" value="NaMN_adenylyltr"/>
    <property type="match status" value="1"/>
</dbReference>
<organism evidence="13 14">
    <name type="scientific">Marinomonas phaeophyticola</name>
    <dbReference type="NCBI Taxonomy" id="3004091"/>
    <lineage>
        <taxon>Bacteria</taxon>
        <taxon>Pseudomonadati</taxon>
        <taxon>Pseudomonadota</taxon>
        <taxon>Gammaproteobacteria</taxon>
        <taxon>Oceanospirillales</taxon>
        <taxon>Oceanospirillaceae</taxon>
        <taxon>Marinomonas</taxon>
    </lineage>
</organism>
<dbReference type="InterPro" id="IPR004821">
    <property type="entry name" value="Cyt_trans-like"/>
</dbReference>
<keyword evidence="4 11" id="KW-0662">Pyridine nucleotide biosynthesis</keyword>
<proteinExistence type="inferred from homology"/>
<evidence type="ECO:0000256" key="4">
    <source>
        <dbReference type="ARBA" id="ARBA00022642"/>
    </source>
</evidence>
<dbReference type="RefSeq" id="WP_269127479.1">
    <property type="nucleotide sequence ID" value="NZ_JAPUBN010000021.1"/>
</dbReference>
<dbReference type="CDD" id="cd02165">
    <property type="entry name" value="NMNAT"/>
    <property type="match status" value="1"/>
</dbReference>
<keyword evidence="7 11" id="KW-0547">Nucleotide-binding</keyword>
<accession>A0ABT4JYL5</accession>
<dbReference type="InterPro" id="IPR014729">
    <property type="entry name" value="Rossmann-like_a/b/a_fold"/>
</dbReference>
<dbReference type="InterPro" id="IPR005248">
    <property type="entry name" value="NadD/NMNAT"/>
</dbReference>
<evidence type="ECO:0000256" key="7">
    <source>
        <dbReference type="ARBA" id="ARBA00022741"/>
    </source>
</evidence>
<dbReference type="PANTHER" id="PTHR39321">
    <property type="entry name" value="NICOTINATE-NUCLEOTIDE ADENYLYLTRANSFERASE-RELATED"/>
    <property type="match status" value="1"/>
</dbReference>
<dbReference type="NCBIfam" id="TIGR00482">
    <property type="entry name" value="nicotinate (nicotinamide) nucleotide adenylyltransferase"/>
    <property type="match status" value="1"/>
</dbReference>